<feature type="chain" id="PRO_5042276113" description="Cadherin domain-containing protein" evidence="13">
    <location>
        <begin position="35"/>
        <end position="897"/>
    </location>
</feature>
<keyword evidence="10" id="KW-1015">Disulfide bond</keyword>
<keyword evidence="2" id="KW-0245">EGF-like domain</keyword>
<keyword evidence="5" id="KW-0677">Repeat</keyword>
<dbReference type="CDD" id="cd11304">
    <property type="entry name" value="Cadherin_repeat"/>
    <property type="match status" value="5"/>
</dbReference>
<dbReference type="GO" id="GO:0007156">
    <property type="term" value="P:homophilic cell adhesion via plasma membrane adhesion molecules"/>
    <property type="evidence" value="ECO:0007669"/>
    <property type="project" value="InterPro"/>
</dbReference>
<dbReference type="InterPro" id="IPR050174">
    <property type="entry name" value="Protocadherin/Cadherin-CA"/>
</dbReference>
<dbReference type="PROSITE" id="PS00232">
    <property type="entry name" value="CADHERIN_1"/>
    <property type="match status" value="2"/>
</dbReference>
<dbReference type="FunFam" id="2.60.40.60:FF:000181">
    <property type="entry name" value="Predicted protein"/>
    <property type="match status" value="1"/>
</dbReference>
<gene>
    <name evidence="15" type="ORF">LSH36_84g09039</name>
</gene>
<evidence type="ECO:0000256" key="11">
    <source>
        <dbReference type="ARBA" id="ARBA00023180"/>
    </source>
</evidence>
<dbReference type="InterPro" id="IPR015919">
    <property type="entry name" value="Cadherin-like_sf"/>
</dbReference>
<dbReference type="FunFam" id="2.60.40.60:FF:000020">
    <property type="entry name" value="Dachsous cadherin-related 1b"/>
    <property type="match status" value="1"/>
</dbReference>
<evidence type="ECO:0000256" key="2">
    <source>
        <dbReference type="ARBA" id="ARBA00022536"/>
    </source>
</evidence>
<feature type="domain" description="Cadherin" evidence="14">
    <location>
        <begin position="648"/>
        <end position="752"/>
    </location>
</feature>
<feature type="domain" description="Cadherin" evidence="14">
    <location>
        <begin position="233"/>
        <end position="331"/>
    </location>
</feature>
<keyword evidence="7" id="KW-0130">Cell adhesion</keyword>
<evidence type="ECO:0000313" key="16">
    <source>
        <dbReference type="Proteomes" id="UP001208570"/>
    </source>
</evidence>
<feature type="domain" description="Cadherin" evidence="14">
    <location>
        <begin position="544"/>
        <end position="647"/>
    </location>
</feature>
<dbReference type="SUPFAM" id="SSF49313">
    <property type="entry name" value="Cadherin-like"/>
    <property type="match status" value="6"/>
</dbReference>
<evidence type="ECO:0000256" key="13">
    <source>
        <dbReference type="SAM" id="SignalP"/>
    </source>
</evidence>
<sequence>MCGNTAGLALHHHCMARLTCMWTIQLAVIGWTDCDLYGTPGAAADIMSQNIVTELDLLTLWFLAVSHQTTTVQSRCAVFPCFAKEYAGMCFFFQSVRSNEEPVVMNIFLALRQYHFPDSYKSPAPFSSRRWLATSGEVRGQCLCIANESDIRTPAEDVETCKPFASDQIALFCREIIMNYDGSVFADDRTTVHWRLPLAAIIISADGCGRSLQLFNQVQITVLDMNDSPPEFDSNLYKFQIAENVNIGHEITKLVAKDPDEQGTIVYAIVEGGDDKFFIEPITGSFQVSSKLNRELTSSYKVKVTADDGEQSSFTVVDVEVTDVNDEKPVFSEPWYYFDIAEDTPLSSVIGQISASDADFGDNADITYSISSHWGREKFSLHPHDGTFILTGELDFEQLEHYVLTVKAQDGGTPSLSTTVTVYMNVLDVNDNAPVFDPSSYDCQVWENGTIGTSVLTVQATDLDSGKNAQLQYSIISGNSKGQFTINEDSGVISVAALLDRETIPIYILEIQTTDLPDDPGQRHSGIALVRILIQDINDNAPEFTSSSVISVMESLPVGSSVFTVHAVDQDEDRNSYLEYYLDDAGNRLFQLDRLQGTLKTRLALDRESIPEYIIQVTAKDQGIPSLSTAMSMTVKVADANDHSPMFSPKSYSKELTEDISLGTIILQVTATDDDDGLNAEIRYTIVEGDDNHDFYLDSHVGELSVQQRLDYESEKTYHLVVIAQDLGDVARSDTAMITITIRDINDCAPMFLDSPYIAYVQENIAKLPVHVVQVIARDDDSLPNGKLTYFIESQDEGTSVFSMNSSTGIITADQTLDRETRQQYELIVTAVDSGDENLCNDFVPLVVLYVSQEFKIFFLSRTYNFCESRQKLADGVKGLPVFIFADLTVVDDFTGH</sequence>
<dbReference type="Pfam" id="PF00028">
    <property type="entry name" value="Cadherin"/>
    <property type="match status" value="6"/>
</dbReference>
<evidence type="ECO:0000256" key="3">
    <source>
        <dbReference type="ARBA" id="ARBA00022692"/>
    </source>
</evidence>
<keyword evidence="16" id="KW-1185">Reference proteome</keyword>
<dbReference type="FunFam" id="2.60.40.60:FF:000118">
    <property type="entry name" value="protocadherin Fat 4"/>
    <property type="match status" value="1"/>
</dbReference>
<dbReference type="EMBL" id="JAODUP010000084">
    <property type="protein sequence ID" value="KAK2163196.1"/>
    <property type="molecule type" value="Genomic_DNA"/>
</dbReference>
<keyword evidence="9" id="KW-0472">Membrane</keyword>
<feature type="domain" description="Cadherin" evidence="14">
    <location>
        <begin position="753"/>
        <end position="883"/>
    </location>
</feature>
<dbReference type="PROSITE" id="PS50268">
    <property type="entry name" value="CADHERIN_2"/>
    <property type="match status" value="6"/>
</dbReference>
<dbReference type="InterPro" id="IPR002126">
    <property type="entry name" value="Cadherin-like_dom"/>
</dbReference>
<feature type="domain" description="Cadherin" evidence="14">
    <location>
        <begin position="332"/>
        <end position="436"/>
    </location>
</feature>
<dbReference type="Gene3D" id="2.60.40.60">
    <property type="entry name" value="Cadherins"/>
    <property type="match status" value="6"/>
</dbReference>
<dbReference type="PANTHER" id="PTHR24028:SF328">
    <property type="entry name" value="CADHERIN-3"/>
    <property type="match status" value="1"/>
</dbReference>
<dbReference type="FunFam" id="2.60.40.60:FF:000033">
    <property type="entry name" value="FAT atypical cadherin 1"/>
    <property type="match status" value="1"/>
</dbReference>
<dbReference type="SMART" id="SM00112">
    <property type="entry name" value="CA"/>
    <property type="match status" value="6"/>
</dbReference>
<dbReference type="PRINTS" id="PR00205">
    <property type="entry name" value="CADHERIN"/>
</dbReference>
<comment type="caution">
    <text evidence="15">The sequence shown here is derived from an EMBL/GenBank/DDBJ whole genome shotgun (WGS) entry which is preliminary data.</text>
</comment>
<dbReference type="FunFam" id="2.60.40.60:FF:000039">
    <property type="entry name" value="FAT atypical cadherin 3"/>
    <property type="match status" value="1"/>
</dbReference>
<keyword evidence="11" id="KW-0325">Glycoprotein</keyword>
<proteinExistence type="predicted"/>
<feature type="signal peptide" evidence="13">
    <location>
        <begin position="1"/>
        <end position="34"/>
    </location>
</feature>
<name>A0AAD9NCI4_9ANNE</name>
<accession>A0AAD9NCI4</accession>
<keyword evidence="4 13" id="KW-0732">Signal</keyword>
<evidence type="ECO:0000313" key="15">
    <source>
        <dbReference type="EMBL" id="KAK2163196.1"/>
    </source>
</evidence>
<evidence type="ECO:0000256" key="1">
    <source>
        <dbReference type="ARBA" id="ARBA00004479"/>
    </source>
</evidence>
<evidence type="ECO:0000256" key="7">
    <source>
        <dbReference type="ARBA" id="ARBA00022889"/>
    </source>
</evidence>
<evidence type="ECO:0000256" key="6">
    <source>
        <dbReference type="ARBA" id="ARBA00022837"/>
    </source>
</evidence>
<evidence type="ECO:0000256" key="9">
    <source>
        <dbReference type="ARBA" id="ARBA00023136"/>
    </source>
</evidence>
<dbReference type="InterPro" id="IPR020894">
    <property type="entry name" value="Cadherin_CS"/>
</dbReference>
<evidence type="ECO:0000256" key="4">
    <source>
        <dbReference type="ARBA" id="ARBA00022729"/>
    </source>
</evidence>
<comment type="subcellular location">
    <subcellularLocation>
        <location evidence="1">Membrane</location>
        <topology evidence="1">Single-pass type I membrane protein</topology>
    </subcellularLocation>
</comment>
<dbReference type="GO" id="GO:0005886">
    <property type="term" value="C:plasma membrane"/>
    <property type="evidence" value="ECO:0007669"/>
    <property type="project" value="InterPro"/>
</dbReference>
<evidence type="ECO:0000259" key="14">
    <source>
        <dbReference type="PROSITE" id="PS50268"/>
    </source>
</evidence>
<reference evidence="15" key="1">
    <citation type="journal article" date="2023" name="Mol. Biol. Evol.">
        <title>Third-Generation Sequencing Reveals the Adaptive Role of the Epigenome in Three Deep-Sea Polychaetes.</title>
        <authorList>
            <person name="Perez M."/>
            <person name="Aroh O."/>
            <person name="Sun Y."/>
            <person name="Lan Y."/>
            <person name="Juniper S.K."/>
            <person name="Young C.R."/>
            <person name="Angers B."/>
            <person name="Qian P.Y."/>
        </authorList>
    </citation>
    <scope>NUCLEOTIDE SEQUENCE</scope>
    <source>
        <strain evidence="15">P08H-3</strain>
    </source>
</reference>
<protein>
    <recommendedName>
        <fullName evidence="14">Cadherin domain-containing protein</fullName>
    </recommendedName>
</protein>
<dbReference type="PANTHER" id="PTHR24028">
    <property type="entry name" value="CADHERIN-87A"/>
    <property type="match status" value="1"/>
</dbReference>
<keyword evidence="8" id="KW-1133">Transmembrane helix</keyword>
<dbReference type="GO" id="GO:0005509">
    <property type="term" value="F:calcium ion binding"/>
    <property type="evidence" value="ECO:0007669"/>
    <property type="project" value="UniProtKB-UniRule"/>
</dbReference>
<evidence type="ECO:0000256" key="12">
    <source>
        <dbReference type="PROSITE-ProRule" id="PRU00043"/>
    </source>
</evidence>
<keyword evidence="6 12" id="KW-0106">Calcium</keyword>
<dbReference type="Proteomes" id="UP001208570">
    <property type="component" value="Unassembled WGS sequence"/>
</dbReference>
<evidence type="ECO:0000256" key="5">
    <source>
        <dbReference type="ARBA" id="ARBA00022737"/>
    </source>
</evidence>
<dbReference type="AlphaFoldDB" id="A0AAD9NCI4"/>
<organism evidence="15 16">
    <name type="scientific">Paralvinella palmiformis</name>
    <dbReference type="NCBI Taxonomy" id="53620"/>
    <lineage>
        <taxon>Eukaryota</taxon>
        <taxon>Metazoa</taxon>
        <taxon>Spiralia</taxon>
        <taxon>Lophotrochozoa</taxon>
        <taxon>Annelida</taxon>
        <taxon>Polychaeta</taxon>
        <taxon>Sedentaria</taxon>
        <taxon>Canalipalpata</taxon>
        <taxon>Terebellida</taxon>
        <taxon>Terebelliformia</taxon>
        <taxon>Alvinellidae</taxon>
        <taxon>Paralvinella</taxon>
    </lineage>
</organism>
<keyword evidence="3" id="KW-0812">Transmembrane</keyword>
<dbReference type="FunFam" id="2.60.40.60:FF:000010">
    <property type="entry name" value="Cadherin EGF LAG seven-pass G-type receptor 3"/>
    <property type="match status" value="1"/>
</dbReference>
<evidence type="ECO:0000256" key="8">
    <source>
        <dbReference type="ARBA" id="ARBA00022989"/>
    </source>
</evidence>
<evidence type="ECO:0000256" key="10">
    <source>
        <dbReference type="ARBA" id="ARBA00023157"/>
    </source>
</evidence>
<feature type="domain" description="Cadherin" evidence="14">
    <location>
        <begin position="437"/>
        <end position="544"/>
    </location>
</feature>